<dbReference type="EMBL" id="CACVBS010000098">
    <property type="protein sequence ID" value="CAA7270847.1"/>
    <property type="molecule type" value="Genomic_DNA"/>
</dbReference>
<feature type="region of interest" description="Disordered" evidence="1">
    <location>
        <begin position="1"/>
        <end position="24"/>
    </location>
</feature>
<organism evidence="2 3">
    <name type="scientific">Cyclocybe aegerita</name>
    <name type="common">Black poplar mushroom</name>
    <name type="synonym">Agrocybe aegerita</name>
    <dbReference type="NCBI Taxonomy" id="1973307"/>
    <lineage>
        <taxon>Eukaryota</taxon>
        <taxon>Fungi</taxon>
        <taxon>Dikarya</taxon>
        <taxon>Basidiomycota</taxon>
        <taxon>Agaricomycotina</taxon>
        <taxon>Agaricomycetes</taxon>
        <taxon>Agaricomycetidae</taxon>
        <taxon>Agaricales</taxon>
        <taxon>Agaricineae</taxon>
        <taxon>Bolbitiaceae</taxon>
        <taxon>Cyclocybe</taxon>
    </lineage>
</organism>
<feature type="compositionally biased region" description="Basic and acidic residues" evidence="1">
    <location>
        <begin position="78"/>
        <end position="91"/>
    </location>
</feature>
<protein>
    <submittedName>
        <fullName evidence="2">Uncharacterized protein</fullName>
    </submittedName>
</protein>
<dbReference type="AlphaFoldDB" id="A0A8S0WTE9"/>
<feature type="compositionally biased region" description="Basic and acidic residues" evidence="1">
    <location>
        <begin position="54"/>
        <end position="64"/>
    </location>
</feature>
<feature type="region of interest" description="Disordered" evidence="1">
    <location>
        <begin position="54"/>
        <end position="188"/>
    </location>
</feature>
<reference evidence="2 3" key="1">
    <citation type="submission" date="2020-01" db="EMBL/GenBank/DDBJ databases">
        <authorList>
            <person name="Gupta K D."/>
        </authorList>
    </citation>
    <scope>NUCLEOTIDE SEQUENCE [LARGE SCALE GENOMIC DNA]</scope>
</reference>
<name>A0A8S0WTE9_CYCAE</name>
<feature type="compositionally biased region" description="Acidic residues" evidence="1">
    <location>
        <begin position="108"/>
        <end position="124"/>
    </location>
</feature>
<proteinExistence type="predicted"/>
<feature type="compositionally biased region" description="Basic and acidic residues" evidence="1">
    <location>
        <begin position="1"/>
        <end position="11"/>
    </location>
</feature>
<evidence type="ECO:0000313" key="3">
    <source>
        <dbReference type="Proteomes" id="UP000467700"/>
    </source>
</evidence>
<comment type="caution">
    <text evidence="2">The sequence shown here is derived from an EMBL/GenBank/DDBJ whole genome shotgun (WGS) entry which is preliminary data.</text>
</comment>
<gene>
    <name evidence="2" type="ORF">AAE3_LOCUS13078</name>
</gene>
<feature type="compositionally biased region" description="Basic and acidic residues" evidence="1">
    <location>
        <begin position="136"/>
        <end position="154"/>
    </location>
</feature>
<sequence>MASQQHGDKNTNTKAWKPGNKDKKDMIIVATRTQAPGCDQRLDKCKHEQVQEFKHKRMEERGWVEDDEQVEGNEQLEGNERVDNNEWGEDKWVDDDEWGEDDKRVDDNEQADNDEWADDNEWVDNNEWADNNKQADNNERVDDEHGQGEEDKQELGWAVGDGRSALSPHPPAAPLLPCPLPLPWVTTG</sequence>
<evidence type="ECO:0000256" key="1">
    <source>
        <dbReference type="SAM" id="MobiDB-lite"/>
    </source>
</evidence>
<evidence type="ECO:0000313" key="2">
    <source>
        <dbReference type="EMBL" id="CAA7270847.1"/>
    </source>
</evidence>
<dbReference type="Proteomes" id="UP000467700">
    <property type="component" value="Unassembled WGS sequence"/>
</dbReference>
<accession>A0A8S0WTE9</accession>
<keyword evidence="3" id="KW-1185">Reference proteome</keyword>
<feature type="compositionally biased region" description="Pro residues" evidence="1">
    <location>
        <begin position="168"/>
        <end position="182"/>
    </location>
</feature>